<keyword evidence="2" id="KW-0964">Secreted</keyword>
<organism evidence="9 10">
    <name type="scientific">Vigna mungo</name>
    <name type="common">Black gram</name>
    <name type="synonym">Phaseolus mungo</name>
    <dbReference type="NCBI Taxonomy" id="3915"/>
    <lineage>
        <taxon>Eukaryota</taxon>
        <taxon>Viridiplantae</taxon>
        <taxon>Streptophyta</taxon>
        <taxon>Embryophyta</taxon>
        <taxon>Tracheophyta</taxon>
        <taxon>Spermatophyta</taxon>
        <taxon>Magnoliopsida</taxon>
        <taxon>eudicotyledons</taxon>
        <taxon>Gunneridae</taxon>
        <taxon>Pentapetalae</taxon>
        <taxon>rosids</taxon>
        <taxon>fabids</taxon>
        <taxon>Fabales</taxon>
        <taxon>Fabaceae</taxon>
        <taxon>Papilionoideae</taxon>
        <taxon>50 kb inversion clade</taxon>
        <taxon>NPAAA clade</taxon>
        <taxon>indigoferoid/millettioid clade</taxon>
        <taxon>Phaseoleae</taxon>
        <taxon>Vigna</taxon>
    </lineage>
</organism>
<dbReference type="InterPro" id="IPR005162">
    <property type="entry name" value="Retrotrans_gag_dom"/>
</dbReference>
<evidence type="ECO:0000256" key="3">
    <source>
        <dbReference type="ARBA" id="ARBA00022670"/>
    </source>
</evidence>
<dbReference type="Gene3D" id="2.160.20.10">
    <property type="entry name" value="Single-stranded right-handed beta-helix, Pectin lyase-like"/>
    <property type="match status" value="1"/>
</dbReference>
<dbReference type="Pfam" id="PF03732">
    <property type="entry name" value="Retrotrans_gag"/>
    <property type="match status" value="1"/>
</dbReference>
<evidence type="ECO:0000313" key="9">
    <source>
        <dbReference type="EMBL" id="WVZ13820.1"/>
    </source>
</evidence>
<evidence type="ECO:0000256" key="2">
    <source>
        <dbReference type="ARBA" id="ARBA00022512"/>
    </source>
</evidence>
<dbReference type="InterPro" id="IPR001878">
    <property type="entry name" value="Znf_CCHC"/>
</dbReference>
<dbReference type="InterPro" id="IPR012334">
    <property type="entry name" value="Pectin_lyas_fold"/>
</dbReference>
<name>A0AAQ3NPX6_VIGMU</name>
<evidence type="ECO:0000259" key="8">
    <source>
        <dbReference type="PROSITE" id="PS50158"/>
    </source>
</evidence>
<accession>A0AAQ3NPX6</accession>
<keyword evidence="2" id="KW-0134">Cell wall</keyword>
<dbReference type="Gene3D" id="3.30.70.270">
    <property type="match status" value="2"/>
</dbReference>
<proteinExistence type="predicted"/>
<dbReference type="InterPro" id="IPR021109">
    <property type="entry name" value="Peptidase_aspartic_dom_sf"/>
</dbReference>
<dbReference type="GO" id="GO:0006508">
    <property type="term" value="P:proteolysis"/>
    <property type="evidence" value="ECO:0007669"/>
    <property type="project" value="UniProtKB-KW"/>
</dbReference>
<reference evidence="9 10" key="1">
    <citation type="journal article" date="2023" name="Life. Sci Alliance">
        <title>Evolutionary insights into 3D genome organization and epigenetic landscape of Vigna mungo.</title>
        <authorList>
            <person name="Junaid A."/>
            <person name="Singh B."/>
            <person name="Bhatia S."/>
        </authorList>
    </citation>
    <scope>NUCLEOTIDE SEQUENCE [LARGE SCALE GENOMIC DNA]</scope>
    <source>
        <strain evidence="9">Urdbean</strain>
    </source>
</reference>
<dbReference type="InterPro" id="IPR011050">
    <property type="entry name" value="Pectin_lyase_fold/virulence"/>
</dbReference>
<gene>
    <name evidence="9" type="ORF">V8G54_011386</name>
</gene>
<dbReference type="EMBL" id="CP144697">
    <property type="protein sequence ID" value="WVZ13820.1"/>
    <property type="molecule type" value="Genomic_DNA"/>
</dbReference>
<dbReference type="SUPFAM" id="SSF51126">
    <property type="entry name" value="Pectin lyase-like"/>
    <property type="match status" value="1"/>
</dbReference>
<dbReference type="FunFam" id="3.30.70.270:FF:000020">
    <property type="entry name" value="Transposon Tf2-6 polyprotein-like Protein"/>
    <property type="match status" value="1"/>
</dbReference>
<evidence type="ECO:0000256" key="1">
    <source>
        <dbReference type="ARBA" id="ARBA00004191"/>
    </source>
</evidence>
<dbReference type="Proteomes" id="UP001374535">
    <property type="component" value="Chromosome 4"/>
</dbReference>
<dbReference type="Gene3D" id="4.10.60.10">
    <property type="entry name" value="Zinc finger, CCHC-type"/>
    <property type="match status" value="1"/>
</dbReference>
<evidence type="ECO:0000256" key="6">
    <source>
        <dbReference type="PROSITE-ProRule" id="PRU00047"/>
    </source>
</evidence>
<dbReference type="AlphaFoldDB" id="A0AAQ3NPX6"/>
<keyword evidence="10" id="KW-1185">Reference proteome</keyword>
<comment type="subcellular location">
    <subcellularLocation>
        <location evidence="1">Secreted</location>
        <location evidence="1">Cell wall</location>
    </subcellularLocation>
</comment>
<dbReference type="CDD" id="cd01647">
    <property type="entry name" value="RT_LTR"/>
    <property type="match status" value="1"/>
</dbReference>
<dbReference type="InterPro" id="IPR043128">
    <property type="entry name" value="Rev_trsase/Diguanyl_cyclase"/>
</dbReference>
<dbReference type="InterPro" id="IPR000477">
    <property type="entry name" value="RT_dom"/>
</dbReference>
<evidence type="ECO:0000256" key="7">
    <source>
        <dbReference type="SAM" id="MobiDB-lite"/>
    </source>
</evidence>
<keyword evidence="6" id="KW-0479">Metal-binding</keyword>
<keyword evidence="4" id="KW-0378">Hydrolase</keyword>
<evidence type="ECO:0000313" key="10">
    <source>
        <dbReference type="Proteomes" id="UP001374535"/>
    </source>
</evidence>
<keyword evidence="4" id="KW-0064">Aspartyl protease</keyword>
<dbReference type="InterPro" id="IPR041577">
    <property type="entry name" value="RT_RNaseH_2"/>
</dbReference>
<dbReference type="Gene3D" id="3.10.10.10">
    <property type="entry name" value="HIV Type 1 Reverse Transcriptase, subunit A, domain 1"/>
    <property type="match status" value="1"/>
</dbReference>
<sequence>MEMFPGIRSCLFGQSYNLRERFPLGGVLGEQNMDKFFLVSLLALLIAAHGVAGSMTCDSIGMLEELKSLESFDIEEETEVEELSDIPSWRSEHGGKVLVNIDSFGAAGDGESDDTEALQKAWGVACSTPKSVLLIPQGRRYLVNATKFKRPCADKLIIQIDWTLVAPDEPKNWDPKLPRVWLDFSKLDKAVFQGSGVLMARENNFHPRKHQRKFIAEKQVYESGSWIRNYVPKTAAEIFWTMHPKFFVYFVFALPLSFFCDLISDLGVTTTNDPSGSPPLPGICSWVKSKKVVTQENFYHHKMSKHQSPRVSDSEEQVTLKDISKQLRELTQWRIDTERKMDYAQQDRERKITIIQDELRIMRDEQGRMRGSRSGDSHHETMMGTILRHRRETQEPPPPREVNINLPHFHGKDDVEAFLDWETKVEQLFACHQVSEERKVPLATLSFQGYAMYWWTAIVEERRRHQNPPIRYWNDLITALRMRHIPSYYHRELMDKLQRLQQNSMSVEQYRQKMELYMIRARIEETNEFTMARFLSGLNYEIRDKVELLPYIDLDSLVQMCIKVEQQNLRKSSHKRAQVQPFERRSFKEKESFKPLAKIVEKPKQESSSHPRTSEIKCFKCLGRGHVAAQCPTKRNIILRGKDIYSSESDTPTSESEGETDKEEEVYADDGQLLMVRRVLSSQPSLEHLSQRENIFHTRCKIQENHCSLIVDSGSCCNCCSTRLVEKLKLDVVPHPKPYKLHWLNEDGDITVKNQVKLAFSIGNFKDEVFCDVVPMEACHVLLGRPWQFDHNTIHHGLTNTITVPKKDKKFVLHPLTPAQVAQDQVQMKSTRDQEKEQKRKKGFKQKKEGCESSVPSKVTQHEVLLNKKTLMNTLQVEQPSYLLLCQGTLTCTSSDSKTSTLSLPIQKLLKEFDDLFPKEIPIGLPPIRGIEHQIDFIPGTTLPNRPAYRTNPQETKEIESQVQELLDKGLKDGKWRMCCDCRAINNITIKYRHPIPRLDDMLDELHGAQIFSKIDLKSGYHQIRIKGDEWKTAFKTKFGLYEWLVMPFGLTNAPSTFMRLMNNVLRDCIGKFVVVYFDDILVYSQDLHNHGKQLRIVLTILRTNKLFANLDKCTFCVDSVIFLGFVVNKKGVHVDPEKIKAIQDWPPPKNVGEVRSFHGLASFYRRFVPNFSSLASPLNELVKKDVTFIWGDKQQKAFELLKEKLTQAPILVLPNFSKTFELECDDSGHGIGAVLLQGGHPIAYFSEKLHGASCNYPTYDKELYALVWALQT</sequence>
<protein>
    <recommendedName>
        <fullName evidence="8">CCHC-type domain-containing protein</fullName>
    </recommendedName>
</protein>
<dbReference type="GO" id="GO:0008270">
    <property type="term" value="F:zinc ion binding"/>
    <property type="evidence" value="ECO:0007669"/>
    <property type="project" value="UniProtKB-KW"/>
</dbReference>
<dbReference type="Gene3D" id="2.40.70.10">
    <property type="entry name" value="Acid Proteases"/>
    <property type="match status" value="1"/>
</dbReference>
<keyword evidence="5" id="KW-0238">DNA-binding</keyword>
<evidence type="ECO:0000256" key="5">
    <source>
        <dbReference type="ARBA" id="ARBA00023125"/>
    </source>
</evidence>
<dbReference type="InterPro" id="IPR043502">
    <property type="entry name" value="DNA/RNA_pol_sf"/>
</dbReference>
<dbReference type="SMART" id="SM00343">
    <property type="entry name" value="ZnF_C2HC"/>
    <property type="match status" value="1"/>
</dbReference>
<dbReference type="Pfam" id="PF17919">
    <property type="entry name" value="RT_RNaseH_2"/>
    <property type="match status" value="1"/>
</dbReference>
<dbReference type="SUPFAM" id="SSF56672">
    <property type="entry name" value="DNA/RNA polymerases"/>
    <property type="match status" value="1"/>
</dbReference>
<dbReference type="PROSITE" id="PS50158">
    <property type="entry name" value="ZF_CCHC"/>
    <property type="match status" value="1"/>
</dbReference>
<keyword evidence="6" id="KW-0862">Zinc</keyword>
<keyword evidence="3" id="KW-0645">Protease</keyword>
<dbReference type="GO" id="GO:0003677">
    <property type="term" value="F:DNA binding"/>
    <property type="evidence" value="ECO:0007669"/>
    <property type="project" value="UniProtKB-KW"/>
</dbReference>
<dbReference type="PANTHER" id="PTHR35046">
    <property type="entry name" value="ZINC KNUCKLE (CCHC-TYPE) FAMILY PROTEIN"/>
    <property type="match status" value="1"/>
</dbReference>
<keyword evidence="6" id="KW-0863">Zinc-finger</keyword>
<feature type="domain" description="CCHC-type" evidence="8">
    <location>
        <begin position="617"/>
        <end position="632"/>
    </location>
</feature>
<dbReference type="PANTHER" id="PTHR35046:SF9">
    <property type="entry name" value="RNA-DIRECTED DNA POLYMERASE"/>
    <property type="match status" value="1"/>
</dbReference>
<dbReference type="CDD" id="cd00303">
    <property type="entry name" value="retropepsin_like"/>
    <property type="match status" value="1"/>
</dbReference>
<evidence type="ECO:0000256" key="4">
    <source>
        <dbReference type="ARBA" id="ARBA00022750"/>
    </source>
</evidence>
<feature type="region of interest" description="Disordered" evidence="7">
    <location>
        <begin position="822"/>
        <end position="855"/>
    </location>
</feature>
<dbReference type="Pfam" id="PF00078">
    <property type="entry name" value="RVT_1"/>
    <property type="match status" value="1"/>
</dbReference>
<dbReference type="SUPFAM" id="SSF57756">
    <property type="entry name" value="Retrovirus zinc finger-like domains"/>
    <property type="match status" value="1"/>
</dbReference>
<dbReference type="Gene3D" id="3.10.20.370">
    <property type="match status" value="1"/>
</dbReference>
<dbReference type="InterPro" id="IPR036875">
    <property type="entry name" value="Znf_CCHC_sf"/>
</dbReference>
<dbReference type="GO" id="GO:0004190">
    <property type="term" value="F:aspartic-type endopeptidase activity"/>
    <property type="evidence" value="ECO:0007669"/>
    <property type="project" value="UniProtKB-KW"/>
</dbReference>